<dbReference type="AlphaFoldDB" id="A0A1I7YQ40"/>
<keyword evidence="1" id="KW-1185">Reference proteome</keyword>
<accession>A0A1I7YQ40</accession>
<reference evidence="2" key="1">
    <citation type="submission" date="2016-11" db="UniProtKB">
        <authorList>
            <consortium name="WormBaseParasite"/>
        </authorList>
    </citation>
    <scope>IDENTIFICATION</scope>
</reference>
<dbReference type="Proteomes" id="UP000095287">
    <property type="component" value="Unplaced"/>
</dbReference>
<organism evidence="1 2">
    <name type="scientific">Steinernema glaseri</name>
    <dbReference type="NCBI Taxonomy" id="37863"/>
    <lineage>
        <taxon>Eukaryota</taxon>
        <taxon>Metazoa</taxon>
        <taxon>Ecdysozoa</taxon>
        <taxon>Nematoda</taxon>
        <taxon>Chromadorea</taxon>
        <taxon>Rhabditida</taxon>
        <taxon>Tylenchina</taxon>
        <taxon>Panagrolaimomorpha</taxon>
        <taxon>Strongyloidoidea</taxon>
        <taxon>Steinernematidae</taxon>
        <taxon>Steinernema</taxon>
    </lineage>
</organism>
<name>A0A1I7YQ40_9BILA</name>
<sequence length="76" mass="8219">MSLPKTHLLVNSDCLISWRTCLTSVTSAVRTSIDPTACHCQPVLQCTLSEGGRLEVGASVRIVESLEDHLAIGERL</sequence>
<protein>
    <submittedName>
        <fullName evidence="2">Uncharacterized protein</fullName>
    </submittedName>
</protein>
<evidence type="ECO:0000313" key="1">
    <source>
        <dbReference type="Proteomes" id="UP000095287"/>
    </source>
</evidence>
<evidence type="ECO:0000313" key="2">
    <source>
        <dbReference type="WBParaSite" id="L893_g18670.t1"/>
    </source>
</evidence>
<dbReference type="WBParaSite" id="L893_g18670.t1">
    <property type="protein sequence ID" value="L893_g18670.t1"/>
    <property type="gene ID" value="L893_g18670"/>
</dbReference>
<proteinExistence type="predicted"/>